<name>K9HG99_9PROT</name>
<dbReference type="Gene3D" id="2.60.120.10">
    <property type="entry name" value="Jelly Rolls"/>
    <property type="match status" value="1"/>
</dbReference>
<dbReference type="InterPro" id="IPR014710">
    <property type="entry name" value="RmlC-like_jellyroll"/>
</dbReference>
<dbReference type="SUPFAM" id="SSF46785">
    <property type="entry name" value="Winged helix' DNA-binding domain"/>
    <property type="match status" value="1"/>
</dbReference>
<dbReference type="InterPro" id="IPR000595">
    <property type="entry name" value="cNMP-bd_dom"/>
</dbReference>
<dbReference type="STRING" id="1238182.C882_0310"/>
<protein>
    <recommendedName>
        <fullName evidence="8">cAMP-binding protein</fullName>
    </recommendedName>
</protein>
<dbReference type="SMART" id="SM00100">
    <property type="entry name" value="cNMP"/>
    <property type="match status" value="1"/>
</dbReference>
<evidence type="ECO:0000256" key="3">
    <source>
        <dbReference type="ARBA" id="ARBA00023163"/>
    </source>
</evidence>
<keyword evidence="1" id="KW-0805">Transcription regulation</keyword>
<sequence>MTAAAARTLETLGRIPLYASLPAEEIARLDTRCGWKRYEPGQWILDYDEDGTDVFFVTVGRVRVLIRTVGGQDVILRDIGDGEFFGELAAIDGAPRSAGILALTAVTVARMSAGVFRETLHRWPDACDQVLALLAGQVRRLSARVNEYGTLNARHRIYAELLRLSRPSADGRAAVLSPPPTHAEIGARVAARREAVNRELRALEKAGLLERRRGGLVLTDPDRLLEMIREAEEE</sequence>
<comment type="caution">
    <text evidence="6">The sequence shown here is derived from an EMBL/GenBank/DDBJ whole genome shotgun (WGS) entry which is preliminary data.</text>
</comment>
<dbReference type="SMART" id="SM00419">
    <property type="entry name" value="HTH_CRP"/>
    <property type="match status" value="1"/>
</dbReference>
<dbReference type="PROSITE" id="PS50042">
    <property type="entry name" value="CNMP_BINDING_3"/>
    <property type="match status" value="1"/>
</dbReference>
<evidence type="ECO:0000259" key="5">
    <source>
        <dbReference type="PROSITE" id="PS51063"/>
    </source>
</evidence>
<dbReference type="OrthoDB" id="3182344at2"/>
<feature type="domain" description="HTH crp-type" evidence="5">
    <location>
        <begin position="151"/>
        <end position="222"/>
    </location>
</feature>
<dbReference type="InterPro" id="IPR018490">
    <property type="entry name" value="cNMP-bd_dom_sf"/>
</dbReference>
<organism evidence="6 7">
    <name type="scientific">Caenispirillum salinarum AK4</name>
    <dbReference type="NCBI Taxonomy" id="1238182"/>
    <lineage>
        <taxon>Bacteria</taxon>
        <taxon>Pseudomonadati</taxon>
        <taxon>Pseudomonadota</taxon>
        <taxon>Alphaproteobacteria</taxon>
        <taxon>Rhodospirillales</taxon>
        <taxon>Novispirillaceae</taxon>
        <taxon>Caenispirillum</taxon>
    </lineage>
</organism>
<evidence type="ECO:0000256" key="2">
    <source>
        <dbReference type="ARBA" id="ARBA00023125"/>
    </source>
</evidence>
<dbReference type="EMBL" id="ANHY01000012">
    <property type="protein sequence ID" value="EKV29488.1"/>
    <property type="molecule type" value="Genomic_DNA"/>
</dbReference>
<dbReference type="eggNOG" id="COG0664">
    <property type="taxonomic scope" value="Bacteria"/>
</dbReference>
<dbReference type="CDD" id="cd00038">
    <property type="entry name" value="CAP_ED"/>
    <property type="match status" value="1"/>
</dbReference>
<evidence type="ECO:0000256" key="1">
    <source>
        <dbReference type="ARBA" id="ARBA00023015"/>
    </source>
</evidence>
<dbReference type="SUPFAM" id="SSF51206">
    <property type="entry name" value="cAMP-binding domain-like"/>
    <property type="match status" value="1"/>
</dbReference>
<keyword evidence="3" id="KW-0804">Transcription</keyword>
<keyword evidence="7" id="KW-1185">Reference proteome</keyword>
<dbReference type="AlphaFoldDB" id="K9HG99"/>
<dbReference type="RefSeq" id="WP_009540969.1">
    <property type="nucleotide sequence ID" value="NZ_ANHY01000012.1"/>
</dbReference>
<accession>K9HG99</accession>
<dbReference type="InterPro" id="IPR036388">
    <property type="entry name" value="WH-like_DNA-bd_sf"/>
</dbReference>
<reference evidence="6 7" key="1">
    <citation type="journal article" date="2013" name="Genome Announc.">
        <title>Draft Genome Sequence of an Alphaproteobacterium, Caenispirillum salinarum AK4(T), Isolated from a Solar Saltern.</title>
        <authorList>
            <person name="Khatri I."/>
            <person name="Singh A."/>
            <person name="Korpole S."/>
            <person name="Pinnaka A.K."/>
            <person name="Subramanian S."/>
        </authorList>
    </citation>
    <scope>NUCLEOTIDE SEQUENCE [LARGE SCALE GENOMIC DNA]</scope>
    <source>
        <strain evidence="6 7">AK4</strain>
    </source>
</reference>
<dbReference type="PATRIC" id="fig|1238182.3.peg.2525"/>
<dbReference type="Gene3D" id="1.10.10.10">
    <property type="entry name" value="Winged helix-like DNA-binding domain superfamily/Winged helix DNA-binding domain"/>
    <property type="match status" value="1"/>
</dbReference>
<evidence type="ECO:0000259" key="4">
    <source>
        <dbReference type="PROSITE" id="PS50042"/>
    </source>
</evidence>
<proteinExistence type="predicted"/>
<gene>
    <name evidence="6" type="ORF">C882_0310</name>
</gene>
<evidence type="ECO:0008006" key="8">
    <source>
        <dbReference type="Google" id="ProtNLM"/>
    </source>
</evidence>
<dbReference type="Pfam" id="PF00027">
    <property type="entry name" value="cNMP_binding"/>
    <property type="match status" value="1"/>
</dbReference>
<dbReference type="PANTHER" id="PTHR24567:SF68">
    <property type="entry name" value="DNA-BINDING TRANSCRIPTIONAL DUAL REGULATOR CRP"/>
    <property type="match status" value="1"/>
</dbReference>
<dbReference type="PANTHER" id="PTHR24567">
    <property type="entry name" value="CRP FAMILY TRANSCRIPTIONAL REGULATORY PROTEIN"/>
    <property type="match status" value="1"/>
</dbReference>
<dbReference type="Pfam" id="PF13545">
    <property type="entry name" value="HTH_Crp_2"/>
    <property type="match status" value="1"/>
</dbReference>
<dbReference type="GO" id="GO:0003700">
    <property type="term" value="F:DNA-binding transcription factor activity"/>
    <property type="evidence" value="ECO:0007669"/>
    <property type="project" value="TreeGrafter"/>
</dbReference>
<dbReference type="InterPro" id="IPR012318">
    <property type="entry name" value="HTH_CRP"/>
</dbReference>
<dbReference type="GO" id="GO:0005829">
    <property type="term" value="C:cytosol"/>
    <property type="evidence" value="ECO:0007669"/>
    <property type="project" value="TreeGrafter"/>
</dbReference>
<dbReference type="PROSITE" id="PS51063">
    <property type="entry name" value="HTH_CRP_2"/>
    <property type="match status" value="1"/>
</dbReference>
<dbReference type="InterPro" id="IPR050397">
    <property type="entry name" value="Env_Response_Regulators"/>
</dbReference>
<dbReference type="Proteomes" id="UP000009881">
    <property type="component" value="Unassembled WGS sequence"/>
</dbReference>
<dbReference type="InterPro" id="IPR036390">
    <property type="entry name" value="WH_DNA-bd_sf"/>
</dbReference>
<feature type="domain" description="Cyclic nucleotide-binding" evidence="4">
    <location>
        <begin position="17"/>
        <end position="120"/>
    </location>
</feature>
<keyword evidence="2" id="KW-0238">DNA-binding</keyword>
<evidence type="ECO:0000313" key="6">
    <source>
        <dbReference type="EMBL" id="EKV29488.1"/>
    </source>
</evidence>
<evidence type="ECO:0000313" key="7">
    <source>
        <dbReference type="Proteomes" id="UP000009881"/>
    </source>
</evidence>
<dbReference type="GO" id="GO:0003677">
    <property type="term" value="F:DNA binding"/>
    <property type="evidence" value="ECO:0007669"/>
    <property type="project" value="UniProtKB-KW"/>
</dbReference>